<proteinExistence type="predicted"/>
<sequence>MANVDEITPYLNLPLPVFNSNTQDYDVPRLAEAFMVIDAAVQALNVLLAGKAPTSHQHEMAQIVGLVEALAGKMPGNWRPALDELTDVDVSAGANGQFLKKVGSQWIAAALQLGDVTGWQDTVISLINSAISSIVGGSPAALDTLNELAAALGNDPAFATTVSTALGNRLRIDAAQGLSAGQKAQALGNLGVSTLIQGLFDDTTETQALTTIGIGAGLRGLRTLATAAEIWAALKVGATTADAGVVRKATADDLTAGTADRYPDAATLKPALVAAGPAAFVNFAGGSSPTIRGQRNVSTVARLSAGAYRITFTTPMKTAAYVVASAISYSGGSVTSCGIAAQAAEYLDVTCMAANQAVGGFLDPSHVHLTFYEA</sequence>
<evidence type="ECO:0000313" key="2">
    <source>
        <dbReference type="Proteomes" id="UP001224682"/>
    </source>
</evidence>
<keyword evidence="2" id="KW-1185">Reference proteome</keyword>
<comment type="caution">
    <text evidence="1">The sequence shown here is derived from an EMBL/GenBank/DDBJ whole genome shotgun (WGS) entry which is preliminary data.</text>
</comment>
<dbReference type="Proteomes" id="UP001224682">
    <property type="component" value="Unassembled WGS sequence"/>
</dbReference>
<dbReference type="EMBL" id="JAUSUI010000001">
    <property type="protein sequence ID" value="MDQ0301355.1"/>
    <property type="molecule type" value="Genomic_DNA"/>
</dbReference>
<evidence type="ECO:0000313" key="1">
    <source>
        <dbReference type="EMBL" id="MDQ0301355.1"/>
    </source>
</evidence>
<organism evidence="1 2">
    <name type="scientific">Ancylobacter polymorphus</name>
    <dbReference type="NCBI Taxonomy" id="223390"/>
    <lineage>
        <taxon>Bacteria</taxon>
        <taxon>Pseudomonadati</taxon>
        <taxon>Pseudomonadota</taxon>
        <taxon>Alphaproteobacteria</taxon>
        <taxon>Hyphomicrobiales</taxon>
        <taxon>Xanthobacteraceae</taxon>
        <taxon>Ancylobacter</taxon>
    </lineage>
</organism>
<dbReference type="RefSeq" id="WP_307017634.1">
    <property type="nucleotide sequence ID" value="NZ_JAUSUI010000001.1"/>
</dbReference>
<name>A0ABU0B6B0_9HYPH</name>
<evidence type="ECO:0008006" key="3">
    <source>
        <dbReference type="Google" id="ProtNLM"/>
    </source>
</evidence>
<protein>
    <recommendedName>
        <fullName evidence="3">Phage tail protein</fullName>
    </recommendedName>
</protein>
<reference evidence="1 2" key="1">
    <citation type="submission" date="2023-07" db="EMBL/GenBank/DDBJ databases">
        <title>Genomic Encyclopedia of Type Strains, Phase IV (KMG-IV): sequencing the most valuable type-strain genomes for metagenomic binning, comparative biology and taxonomic classification.</title>
        <authorList>
            <person name="Goeker M."/>
        </authorList>
    </citation>
    <scope>NUCLEOTIDE SEQUENCE [LARGE SCALE GENOMIC DNA]</scope>
    <source>
        <strain evidence="1 2">DSM 2457</strain>
    </source>
</reference>
<gene>
    <name evidence="1" type="ORF">J2S75_000366</name>
</gene>
<accession>A0ABU0B6B0</accession>